<organism evidence="2 3">
    <name type="scientific">Dermatophagoides farinae</name>
    <name type="common">American house dust mite</name>
    <dbReference type="NCBI Taxonomy" id="6954"/>
    <lineage>
        <taxon>Eukaryota</taxon>
        <taxon>Metazoa</taxon>
        <taxon>Ecdysozoa</taxon>
        <taxon>Arthropoda</taxon>
        <taxon>Chelicerata</taxon>
        <taxon>Arachnida</taxon>
        <taxon>Acari</taxon>
        <taxon>Acariformes</taxon>
        <taxon>Sarcoptiformes</taxon>
        <taxon>Astigmata</taxon>
        <taxon>Psoroptidia</taxon>
        <taxon>Analgoidea</taxon>
        <taxon>Pyroglyphidae</taxon>
        <taxon>Dermatophagoidinae</taxon>
        <taxon>Dermatophagoides</taxon>
    </lineage>
</organism>
<dbReference type="Proteomes" id="UP000790347">
    <property type="component" value="Unassembled WGS sequence"/>
</dbReference>
<keyword evidence="1" id="KW-0472">Membrane</keyword>
<reference evidence="2" key="1">
    <citation type="submission" date="2013-05" db="EMBL/GenBank/DDBJ databases">
        <authorList>
            <person name="Yim A.K.Y."/>
            <person name="Chan T.F."/>
            <person name="Ji K.M."/>
            <person name="Liu X.Y."/>
            <person name="Zhou J.W."/>
            <person name="Li R.Q."/>
            <person name="Yang K.Y."/>
            <person name="Li J."/>
            <person name="Li M."/>
            <person name="Law P.T.W."/>
            <person name="Wu Y.L."/>
            <person name="Cai Z.L."/>
            <person name="Qin H."/>
            <person name="Bao Y."/>
            <person name="Leung R.K.K."/>
            <person name="Ng P.K.S."/>
            <person name="Zou J."/>
            <person name="Zhong X.J."/>
            <person name="Ran P.X."/>
            <person name="Zhong N.S."/>
            <person name="Liu Z.G."/>
            <person name="Tsui S.K.W."/>
        </authorList>
    </citation>
    <scope>NUCLEOTIDE SEQUENCE</scope>
    <source>
        <strain evidence="2">Derf</strain>
        <tissue evidence="2">Whole organism</tissue>
    </source>
</reference>
<feature type="transmembrane region" description="Helical" evidence="1">
    <location>
        <begin position="12"/>
        <end position="29"/>
    </location>
</feature>
<evidence type="ECO:0000256" key="1">
    <source>
        <dbReference type="SAM" id="Phobius"/>
    </source>
</evidence>
<feature type="transmembrane region" description="Helical" evidence="1">
    <location>
        <begin position="122"/>
        <end position="141"/>
    </location>
</feature>
<protein>
    <submittedName>
        <fullName evidence="2">Uncharacterized protein</fullName>
    </submittedName>
</protein>
<evidence type="ECO:0000313" key="2">
    <source>
        <dbReference type="EMBL" id="KAH9521604.1"/>
    </source>
</evidence>
<feature type="transmembrane region" description="Helical" evidence="1">
    <location>
        <begin position="147"/>
        <end position="166"/>
    </location>
</feature>
<name>A0A922L6D9_DERFA</name>
<proteinExistence type="predicted"/>
<gene>
    <name evidence="2" type="ORF">DERF_005246</name>
</gene>
<feature type="transmembrane region" description="Helical" evidence="1">
    <location>
        <begin position="191"/>
        <end position="210"/>
    </location>
</feature>
<comment type="caution">
    <text evidence="2">The sequence shown here is derived from an EMBL/GenBank/DDBJ whole genome shotgun (WGS) entry which is preliminary data.</text>
</comment>
<keyword evidence="3" id="KW-1185">Reference proteome</keyword>
<reference evidence="2" key="2">
    <citation type="journal article" date="2022" name="Res Sq">
        <title>Comparative Genomics Reveals Insights into the Divergent Evolution of Astigmatic Mites and Household Pest Adaptations.</title>
        <authorList>
            <person name="Xiong Q."/>
            <person name="Wan A.T.-Y."/>
            <person name="Liu X.-Y."/>
            <person name="Fung C.S.-H."/>
            <person name="Xiao X."/>
            <person name="Malainual N."/>
            <person name="Hou J."/>
            <person name="Wang L."/>
            <person name="Wang M."/>
            <person name="Yang K."/>
            <person name="Cui Y."/>
            <person name="Leung E."/>
            <person name="Nong W."/>
            <person name="Shin S.-K."/>
            <person name="Au S."/>
            <person name="Jeong K.Y."/>
            <person name="Chew F.T."/>
            <person name="Hui J."/>
            <person name="Leung T.F."/>
            <person name="Tungtrongchitr A."/>
            <person name="Zhong N."/>
            <person name="Liu Z."/>
            <person name="Tsui S."/>
        </authorList>
    </citation>
    <scope>NUCLEOTIDE SEQUENCE</scope>
    <source>
        <strain evidence="2">Derf</strain>
        <tissue evidence="2">Whole organism</tissue>
    </source>
</reference>
<keyword evidence="1" id="KW-0812">Transmembrane</keyword>
<feature type="transmembrane region" description="Helical" evidence="1">
    <location>
        <begin position="49"/>
        <end position="65"/>
    </location>
</feature>
<accession>A0A922L6D9</accession>
<keyword evidence="1" id="KW-1133">Transmembrane helix</keyword>
<sequence length="252" mass="30800">MEKPEEYERIFLITLATLYIVYLFFIYFLRQTYIRIQRFGRRWLPWPKLSIPVSIVLTLFIMLYFKQDHSYRGHHHHHHHHHYDENNPLWQYKYREFLDFVFDHTLGGSPITPRHTDDHIVYLYYGTLILLLIISFYIYSIRFFLDHHIYGFFMFIVALSLVYFPIHEISEKYSSIQYIDESNQIQVKPHIIIKILGIMILVYHIVTRLFNTFTFFLRMIVQFFLFSSMIIIVLAIIGHLYENIQEMNESKI</sequence>
<dbReference type="EMBL" id="ASGP02000002">
    <property type="protein sequence ID" value="KAH9521604.1"/>
    <property type="molecule type" value="Genomic_DNA"/>
</dbReference>
<feature type="transmembrane region" description="Helical" evidence="1">
    <location>
        <begin position="216"/>
        <end position="241"/>
    </location>
</feature>
<dbReference type="AlphaFoldDB" id="A0A922L6D9"/>
<evidence type="ECO:0000313" key="3">
    <source>
        <dbReference type="Proteomes" id="UP000790347"/>
    </source>
</evidence>